<evidence type="ECO:0000313" key="2">
    <source>
        <dbReference type="EMBL" id="OKH46142.1"/>
    </source>
</evidence>
<dbReference type="STRING" id="549789.NIES30_17750"/>
<name>A0A1U7J2A9_9CYAN</name>
<accession>A0A1U7J2A9</accession>
<evidence type="ECO:0000256" key="1">
    <source>
        <dbReference type="SAM" id="SignalP"/>
    </source>
</evidence>
<reference evidence="2 3" key="1">
    <citation type="submission" date="2016-11" db="EMBL/GenBank/DDBJ databases">
        <title>Draft Genome Sequences of Nine Cyanobacterial Strains from Diverse Habitats.</title>
        <authorList>
            <person name="Zhu T."/>
            <person name="Hou S."/>
            <person name="Lu X."/>
            <person name="Hess W.R."/>
        </authorList>
    </citation>
    <scope>NUCLEOTIDE SEQUENCE [LARGE SCALE GENOMIC DNA]</scope>
    <source>
        <strain evidence="2 3">NIES-30</strain>
    </source>
</reference>
<dbReference type="EMBL" id="MRCG01000014">
    <property type="protein sequence ID" value="OKH46142.1"/>
    <property type="molecule type" value="Genomic_DNA"/>
</dbReference>
<feature type="signal peptide" evidence="1">
    <location>
        <begin position="1"/>
        <end position="21"/>
    </location>
</feature>
<evidence type="ECO:0000313" key="3">
    <source>
        <dbReference type="Proteomes" id="UP000185557"/>
    </source>
</evidence>
<keyword evidence="3" id="KW-1185">Reference proteome</keyword>
<proteinExistence type="predicted"/>
<dbReference type="RefSeq" id="WP_073609774.1">
    <property type="nucleotide sequence ID" value="NZ_MRCG01000014.1"/>
</dbReference>
<dbReference type="OrthoDB" id="5244073at2"/>
<sequence>MKTQLLILLLCALLAGCSARAQSDRILGAEVVPPVFKTVAAEVEAASSIPVLLPTSIPEVVLREPAPDQDEPFYPSIARADRGGYDINLDAIDQCYGAGYCNFGVLGAIRLTADTPTVDEEYSFYLDPTYQPMMRSEEPIATVTLSGGLTGTFIPWVCGANCNAAKVFWEEQGIRYFVGIRSGRMRDVVAIANAMIENQPASGVPAAVIEDTEP</sequence>
<organism evidence="2 3">
    <name type="scientific">Phormidium tenue NIES-30</name>
    <dbReference type="NCBI Taxonomy" id="549789"/>
    <lineage>
        <taxon>Bacteria</taxon>
        <taxon>Bacillati</taxon>
        <taxon>Cyanobacteriota</taxon>
        <taxon>Cyanophyceae</taxon>
        <taxon>Oscillatoriophycideae</taxon>
        <taxon>Oscillatoriales</taxon>
        <taxon>Oscillatoriaceae</taxon>
        <taxon>Phormidium</taxon>
    </lineage>
</organism>
<keyword evidence="1" id="KW-0732">Signal</keyword>
<protein>
    <submittedName>
        <fullName evidence="2">Uncharacterized protein</fullName>
    </submittedName>
</protein>
<dbReference type="PROSITE" id="PS51257">
    <property type="entry name" value="PROKAR_LIPOPROTEIN"/>
    <property type="match status" value="1"/>
</dbReference>
<gene>
    <name evidence="2" type="ORF">NIES30_17750</name>
</gene>
<feature type="chain" id="PRO_5013160374" evidence="1">
    <location>
        <begin position="22"/>
        <end position="214"/>
    </location>
</feature>
<dbReference type="AlphaFoldDB" id="A0A1U7J2A9"/>
<dbReference type="Proteomes" id="UP000185557">
    <property type="component" value="Unassembled WGS sequence"/>
</dbReference>
<comment type="caution">
    <text evidence="2">The sequence shown here is derived from an EMBL/GenBank/DDBJ whole genome shotgun (WGS) entry which is preliminary data.</text>
</comment>